<accession>D2V1J0</accession>
<keyword evidence="3" id="KW-1185">Reference proteome</keyword>
<dbReference type="OMA" id="NDEVWIF"/>
<evidence type="ECO:0000256" key="1">
    <source>
        <dbReference type="SAM" id="MobiDB-lite"/>
    </source>
</evidence>
<dbReference type="AlphaFoldDB" id="D2V1J0"/>
<name>D2V1J0_NAEGR</name>
<feature type="compositionally biased region" description="Polar residues" evidence="1">
    <location>
        <begin position="108"/>
        <end position="127"/>
    </location>
</feature>
<dbReference type="Proteomes" id="UP000006671">
    <property type="component" value="Unassembled WGS sequence"/>
</dbReference>
<dbReference type="VEuPathDB" id="AmoebaDB:NAEGRDRAFT_45900"/>
<dbReference type="InterPro" id="IPR036322">
    <property type="entry name" value="WD40_repeat_dom_sf"/>
</dbReference>
<sequence length="650" mass="74235">MTNNQNQRSYSSSSNNNNNNKNSGNNRRQNQQQQHNNQSKKRKQDQTISNNSNNDHHRKRKSSPEDMDSKIARILGVNNNNQNQQQFASASSSSTTSHSTGRNKSKQNNRITSQKSNNTIASASSSGNALPGFYFDSKANRYFPIPKNGLECSLLVGNSEDRMVELETHKMSQLKIRKKIEVPSTSSRTIQSNVVKYQSSTLLNHDRKNQFYTHIKSRMIHPSDNRLYNKHVVNRMENFKLLNNLSNIDEWEQNDEILKYQDVQSNIQITSCSLVNRNQQVVNRNIMTSIHNDILCIGEFKLQKEDNYQDIIHLSFSGKPIYSISIKKNNRGSHLHFIVTPKQTSNLFIIRFSSYDEPIHEKFALSKNKTVFSQSIHPNNRWCAIGLNKGGIIIDLNSLISKSAPNIKASTIAFISNQYSDILITYWNPFIVEFGELMYARRDGGIYISQLQQSNSNNSNKSNNRNPTFSQQEICSLQYGTENFIGQILSLDEDRFLVRSICKNELGYSIYIHMFDKRKLSLNSSPFHSCLVSYDFEEKHQQLFNLSTITEEVNVKMFIHNSRFLICGDSKGWLRVWDIYKGGKPISTKKLQDCTCSELVFFSPSCSLEPASHSSSLGSDGYLLMPMVHHVRNGGYFSSTSSTCVAIPLH</sequence>
<dbReference type="SUPFAM" id="SSF50978">
    <property type="entry name" value="WD40 repeat-like"/>
    <property type="match status" value="1"/>
</dbReference>
<dbReference type="KEGG" id="ngr:NAEGRDRAFT_45900"/>
<feature type="region of interest" description="Disordered" evidence="1">
    <location>
        <begin position="1"/>
        <end position="66"/>
    </location>
</feature>
<feature type="region of interest" description="Disordered" evidence="1">
    <location>
        <begin position="84"/>
        <end position="127"/>
    </location>
</feature>
<proteinExistence type="predicted"/>
<feature type="compositionally biased region" description="Low complexity" evidence="1">
    <location>
        <begin position="84"/>
        <end position="100"/>
    </location>
</feature>
<protein>
    <submittedName>
        <fullName evidence="2">Predicted protein</fullName>
    </submittedName>
</protein>
<dbReference type="InParanoid" id="D2V1J0"/>
<feature type="compositionally biased region" description="Low complexity" evidence="1">
    <location>
        <begin position="1"/>
        <end position="37"/>
    </location>
</feature>
<dbReference type="EMBL" id="GG738848">
    <property type="protein sequence ID" value="EFC49172.1"/>
    <property type="molecule type" value="Genomic_DNA"/>
</dbReference>
<evidence type="ECO:0000313" key="2">
    <source>
        <dbReference type="EMBL" id="EFC49172.1"/>
    </source>
</evidence>
<evidence type="ECO:0000313" key="3">
    <source>
        <dbReference type="Proteomes" id="UP000006671"/>
    </source>
</evidence>
<organism evidence="3">
    <name type="scientific">Naegleria gruberi</name>
    <name type="common">Amoeba</name>
    <dbReference type="NCBI Taxonomy" id="5762"/>
    <lineage>
        <taxon>Eukaryota</taxon>
        <taxon>Discoba</taxon>
        <taxon>Heterolobosea</taxon>
        <taxon>Tetramitia</taxon>
        <taxon>Eutetramitia</taxon>
        <taxon>Vahlkampfiidae</taxon>
        <taxon>Naegleria</taxon>
    </lineage>
</organism>
<reference evidence="2 3" key="1">
    <citation type="journal article" date="2010" name="Cell">
        <title>The genome of Naegleria gruberi illuminates early eukaryotic versatility.</title>
        <authorList>
            <person name="Fritz-Laylin L.K."/>
            <person name="Prochnik S.E."/>
            <person name="Ginger M.L."/>
            <person name="Dacks J.B."/>
            <person name="Carpenter M.L."/>
            <person name="Field M.C."/>
            <person name="Kuo A."/>
            <person name="Paredez A."/>
            <person name="Chapman J."/>
            <person name="Pham J."/>
            <person name="Shu S."/>
            <person name="Neupane R."/>
            <person name="Cipriano M."/>
            <person name="Mancuso J."/>
            <person name="Tu H."/>
            <person name="Salamov A."/>
            <person name="Lindquist E."/>
            <person name="Shapiro H."/>
            <person name="Lucas S."/>
            <person name="Grigoriev I.V."/>
            <person name="Cande W.Z."/>
            <person name="Fulton C."/>
            <person name="Rokhsar D.S."/>
            <person name="Dawson S.C."/>
        </authorList>
    </citation>
    <scope>NUCLEOTIDE SEQUENCE [LARGE SCALE GENOMIC DNA]</scope>
    <source>
        <strain evidence="2 3">NEG-M</strain>
    </source>
</reference>
<dbReference type="OrthoDB" id="10407740at2759"/>
<gene>
    <name evidence="2" type="ORF">NAEGRDRAFT_45900</name>
</gene>
<dbReference type="GeneID" id="8849987"/>
<dbReference type="RefSeq" id="XP_002681916.1">
    <property type="nucleotide sequence ID" value="XM_002681870.1"/>
</dbReference>